<gene>
    <name evidence="2" type="ORF">PGLA1383_LOCUS46641</name>
</gene>
<comment type="caution">
    <text evidence="2">The sequence shown here is derived from an EMBL/GenBank/DDBJ whole genome shotgun (WGS) entry which is preliminary data.</text>
</comment>
<reference evidence="2" key="1">
    <citation type="submission" date="2021-02" db="EMBL/GenBank/DDBJ databases">
        <authorList>
            <person name="Dougan E. K."/>
            <person name="Rhodes N."/>
            <person name="Thang M."/>
            <person name="Chan C."/>
        </authorList>
    </citation>
    <scope>NUCLEOTIDE SEQUENCE</scope>
</reference>
<keyword evidence="1" id="KW-0472">Membrane</keyword>
<dbReference type="Proteomes" id="UP000654075">
    <property type="component" value="Unassembled WGS sequence"/>
</dbReference>
<dbReference type="AlphaFoldDB" id="A0A813GYB3"/>
<accession>A0A813GYB3</accession>
<dbReference type="EMBL" id="CAJNNV010029828">
    <property type="protein sequence ID" value="CAE8630254.1"/>
    <property type="molecule type" value="Genomic_DNA"/>
</dbReference>
<protein>
    <submittedName>
        <fullName evidence="2">Uncharacterized protein</fullName>
    </submittedName>
</protein>
<name>A0A813GYB3_POLGL</name>
<keyword evidence="1" id="KW-0812">Transmembrane</keyword>
<feature type="transmembrane region" description="Helical" evidence="1">
    <location>
        <begin position="53"/>
        <end position="86"/>
    </location>
</feature>
<proteinExistence type="predicted"/>
<evidence type="ECO:0000256" key="1">
    <source>
        <dbReference type="SAM" id="Phobius"/>
    </source>
</evidence>
<evidence type="ECO:0000313" key="3">
    <source>
        <dbReference type="Proteomes" id="UP000654075"/>
    </source>
</evidence>
<keyword evidence="1" id="KW-1133">Transmembrane helix</keyword>
<evidence type="ECO:0000313" key="2">
    <source>
        <dbReference type="EMBL" id="CAE8630254.1"/>
    </source>
</evidence>
<organism evidence="2 3">
    <name type="scientific">Polarella glacialis</name>
    <name type="common">Dinoflagellate</name>
    <dbReference type="NCBI Taxonomy" id="89957"/>
    <lineage>
        <taxon>Eukaryota</taxon>
        <taxon>Sar</taxon>
        <taxon>Alveolata</taxon>
        <taxon>Dinophyceae</taxon>
        <taxon>Suessiales</taxon>
        <taxon>Suessiaceae</taxon>
        <taxon>Polarella</taxon>
    </lineage>
</organism>
<keyword evidence="3" id="KW-1185">Reference proteome</keyword>
<sequence>MALHFAATLHPWSVPCALRRHCSPLQWSGPGHIIAGLGLQFLHKVGSWLQDPIIVAVVVVFVTVAVVLVVVGAVVLLLFFVSIFCLCTRQLILVKTPRAELN</sequence>